<dbReference type="EMBL" id="CP003969">
    <property type="protein sequence ID" value="AGP38542.1"/>
    <property type="molecule type" value="Genomic_DNA"/>
</dbReference>
<organism evidence="1 2">
    <name type="scientific">Sorangium cellulosum So0157-2</name>
    <dbReference type="NCBI Taxonomy" id="1254432"/>
    <lineage>
        <taxon>Bacteria</taxon>
        <taxon>Pseudomonadati</taxon>
        <taxon>Myxococcota</taxon>
        <taxon>Polyangia</taxon>
        <taxon>Polyangiales</taxon>
        <taxon>Polyangiaceae</taxon>
        <taxon>Sorangium</taxon>
    </lineage>
</organism>
<gene>
    <name evidence="1" type="ORF">SCE1572_31145</name>
</gene>
<dbReference type="KEGG" id="scu:SCE1572_31145"/>
<proteinExistence type="predicted"/>
<name>S4XZA4_SORCE</name>
<dbReference type="AlphaFoldDB" id="S4XZA4"/>
<accession>S4XZA4</accession>
<protein>
    <submittedName>
        <fullName evidence="1">Uncharacterized protein</fullName>
    </submittedName>
</protein>
<evidence type="ECO:0000313" key="2">
    <source>
        <dbReference type="Proteomes" id="UP000014803"/>
    </source>
</evidence>
<sequence>MAAMCTRSVPQYALELLADCCSARTILEQNSYLVRADPAFRLSFAAHGQQDDDAEEVLLENAAIEPKPVGEVRSQVEPLGPEAEPRRRC</sequence>
<dbReference type="HOGENOM" id="CLU_2453038_0_0_7"/>
<dbReference type="Proteomes" id="UP000014803">
    <property type="component" value="Chromosome"/>
</dbReference>
<reference evidence="1 2" key="1">
    <citation type="journal article" date="2013" name="Sci. Rep.">
        <title>Extraordinary expansion of a Sorangium cellulosum genome from an alkaline milieu.</title>
        <authorList>
            <person name="Han K."/>
            <person name="Li Z.F."/>
            <person name="Peng R."/>
            <person name="Zhu L.P."/>
            <person name="Zhou T."/>
            <person name="Wang L.G."/>
            <person name="Li S.G."/>
            <person name="Zhang X.B."/>
            <person name="Hu W."/>
            <person name="Wu Z.H."/>
            <person name="Qin N."/>
            <person name="Li Y.Z."/>
        </authorList>
    </citation>
    <scope>NUCLEOTIDE SEQUENCE [LARGE SCALE GENOMIC DNA]</scope>
    <source>
        <strain evidence="1 2">So0157-2</strain>
    </source>
</reference>
<evidence type="ECO:0000313" key="1">
    <source>
        <dbReference type="EMBL" id="AGP38542.1"/>
    </source>
</evidence>